<evidence type="ECO:0000313" key="6">
    <source>
        <dbReference type="EMBL" id="EMC97935.1"/>
    </source>
</evidence>
<feature type="domain" description="MYND-type" evidence="5">
    <location>
        <begin position="82"/>
        <end position="121"/>
    </location>
</feature>
<dbReference type="Pfam" id="PF01753">
    <property type="entry name" value="zf-MYND"/>
    <property type="match status" value="1"/>
</dbReference>
<keyword evidence="1" id="KW-0479">Metal-binding</keyword>
<name>M2NG20_BAUPA</name>
<reference evidence="6 7" key="1">
    <citation type="journal article" date="2012" name="PLoS Pathog.">
        <title>Diverse lifestyles and strategies of plant pathogenesis encoded in the genomes of eighteen Dothideomycetes fungi.</title>
        <authorList>
            <person name="Ohm R.A."/>
            <person name="Feau N."/>
            <person name="Henrissat B."/>
            <person name="Schoch C.L."/>
            <person name="Horwitz B.A."/>
            <person name="Barry K.W."/>
            <person name="Condon B.J."/>
            <person name="Copeland A.C."/>
            <person name="Dhillon B."/>
            <person name="Glaser F."/>
            <person name="Hesse C.N."/>
            <person name="Kosti I."/>
            <person name="LaButti K."/>
            <person name="Lindquist E.A."/>
            <person name="Lucas S."/>
            <person name="Salamov A.A."/>
            <person name="Bradshaw R.E."/>
            <person name="Ciuffetti L."/>
            <person name="Hamelin R.C."/>
            <person name="Kema G.H.J."/>
            <person name="Lawrence C."/>
            <person name="Scott J.A."/>
            <person name="Spatafora J.W."/>
            <person name="Turgeon B.G."/>
            <person name="de Wit P.J.G.M."/>
            <person name="Zhong S."/>
            <person name="Goodwin S.B."/>
            <person name="Grigoriev I.V."/>
        </authorList>
    </citation>
    <scope>NUCLEOTIDE SEQUENCE [LARGE SCALE GENOMIC DNA]</scope>
    <source>
        <strain evidence="6 7">UAMH 10762</strain>
    </source>
</reference>
<dbReference type="Proteomes" id="UP000011761">
    <property type="component" value="Unassembled WGS sequence"/>
</dbReference>
<accession>M2NG20</accession>
<dbReference type="AlphaFoldDB" id="M2NG20"/>
<keyword evidence="2 4" id="KW-0863">Zinc-finger</keyword>
<dbReference type="OrthoDB" id="3648505at2759"/>
<dbReference type="STRING" id="717646.M2NG20"/>
<evidence type="ECO:0000313" key="7">
    <source>
        <dbReference type="Proteomes" id="UP000011761"/>
    </source>
</evidence>
<evidence type="ECO:0000259" key="5">
    <source>
        <dbReference type="PROSITE" id="PS50865"/>
    </source>
</evidence>
<dbReference type="HOGENOM" id="CLU_1864759_0_0_1"/>
<evidence type="ECO:0000256" key="4">
    <source>
        <dbReference type="PROSITE-ProRule" id="PRU00134"/>
    </source>
</evidence>
<evidence type="ECO:0000256" key="3">
    <source>
        <dbReference type="ARBA" id="ARBA00022833"/>
    </source>
</evidence>
<dbReference type="EMBL" id="KB445553">
    <property type="protein sequence ID" value="EMC97935.1"/>
    <property type="molecule type" value="Genomic_DNA"/>
</dbReference>
<gene>
    <name evidence="6" type="ORF">BAUCODRAFT_407676</name>
</gene>
<dbReference type="PROSITE" id="PS01360">
    <property type="entry name" value="ZF_MYND_1"/>
    <property type="match status" value="1"/>
</dbReference>
<dbReference type="RefSeq" id="XP_007674804.1">
    <property type="nucleotide sequence ID" value="XM_007676614.1"/>
</dbReference>
<sequence>MGLHETMPCGGAPDQDRLYAEAIYGKSKQGTMNCQSPFSMGPLPPGAFADLRKKLWAGDKSKSKAKASTKTAPMQEYGADVCGGCGAASEIGLLTCSKCKTRKYCCKECQKAHWKNHKPVCFQPEVVAAYAASTMSK</sequence>
<evidence type="ECO:0000256" key="1">
    <source>
        <dbReference type="ARBA" id="ARBA00022723"/>
    </source>
</evidence>
<dbReference type="GO" id="GO:0008270">
    <property type="term" value="F:zinc ion binding"/>
    <property type="evidence" value="ECO:0007669"/>
    <property type="project" value="UniProtKB-KW"/>
</dbReference>
<dbReference type="KEGG" id="bcom:BAUCODRAFT_407676"/>
<keyword evidence="3" id="KW-0862">Zinc</keyword>
<proteinExistence type="predicted"/>
<organism evidence="6 7">
    <name type="scientific">Baudoinia panamericana (strain UAMH 10762)</name>
    <name type="common">Angels' share fungus</name>
    <name type="synonym">Baudoinia compniacensis (strain UAMH 10762)</name>
    <dbReference type="NCBI Taxonomy" id="717646"/>
    <lineage>
        <taxon>Eukaryota</taxon>
        <taxon>Fungi</taxon>
        <taxon>Dikarya</taxon>
        <taxon>Ascomycota</taxon>
        <taxon>Pezizomycotina</taxon>
        <taxon>Dothideomycetes</taxon>
        <taxon>Dothideomycetidae</taxon>
        <taxon>Mycosphaerellales</taxon>
        <taxon>Teratosphaeriaceae</taxon>
        <taxon>Baudoinia</taxon>
    </lineage>
</organism>
<dbReference type="InterPro" id="IPR002893">
    <property type="entry name" value="Znf_MYND"/>
</dbReference>
<dbReference type="PROSITE" id="PS50865">
    <property type="entry name" value="ZF_MYND_2"/>
    <property type="match status" value="1"/>
</dbReference>
<dbReference type="Gene3D" id="6.10.140.2220">
    <property type="match status" value="1"/>
</dbReference>
<dbReference type="GeneID" id="19114026"/>
<protein>
    <recommendedName>
        <fullName evidence="5">MYND-type domain-containing protein</fullName>
    </recommendedName>
</protein>
<evidence type="ECO:0000256" key="2">
    <source>
        <dbReference type="ARBA" id="ARBA00022771"/>
    </source>
</evidence>
<keyword evidence="7" id="KW-1185">Reference proteome</keyword>
<dbReference type="SUPFAM" id="SSF144232">
    <property type="entry name" value="HIT/MYND zinc finger-like"/>
    <property type="match status" value="1"/>
</dbReference>